<feature type="compositionally biased region" description="Polar residues" evidence="1">
    <location>
        <begin position="190"/>
        <end position="200"/>
    </location>
</feature>
<reference evidence="2" key="1">
    <citation type="journal article" date="2020" name="Stud. Mycol.">
        <title>101 Dothideomycetes genomes: a test case for predicting lifestyles and emergence of pathogens.</title>
        <authorList>
            <person name="Haridas S."/>
            <person name="Albert R."/>
            <person name="Binder M."/>
            <person name="Bloem J."/>
            <person name="Labutti K."/>
            <person name="Salamov A."/>
            <person name="Andreopoulos B."/>
            <person name="Baker S."/>
            <person name="Barry K."/>
            <person name="Bills G."/>
            <person name="Bluhm B."/>
            <person name="Cannon C."/>
            <person name="Castanera R."/>
            <person name="Culley D."/>
            <person name="Daum C."/>
            <person name="Ezra D."/>
            <person name="Gonzalez J."/>
            <person name="Henrissat B."/>
            <person name="Kuo A."/>
            <person name="Liang C."/>
            <person name="Lipzen A."/>
            <person name="Lutzoni F."/>
            <person name="Magnuson J."/>
            <person name="Mondo S."/>
            <person name="Nolan M."/>
            <person name="Ohm R."/>
            <person name="Pangilinan J."/>
            <person name="Park H.-J."/>
            <person name="Ramirez L."/>
            <person name="Alfaro M."/>
            <person name="Sun H."/>
            <person name="Tritt A."/>
            <person name="Yoshinaga Y."/>
            <person name="Zwiers L.-H."/>
            <person name="Turgeon B."/>
            <person name="Goodwin S."/>
            <person name="Spatafora J."/>
            <person name="Crous P."/>
            <person name="Grigoriev I."/>
        </authorList>
    </citation>
    <scope>NUCLEOTIDE SEQUENCE</scope>
    <source>
        <strain evidence="2">Tuck. ex Michener</strain>
    </source>
</reference>
<feature type="region of interest" description="Disordered" evidence="1">
    <location>
        <begin position="73"/>
        <end position="202"/>
    </location>
</feature>
<accession>A0A6A6GSP3</accession>
<dbReference type="OrthoDB" id="5408144at2759"/>
<dbReference type="Proteomes" id="UP000800092">
    <property type="component" value="Unassembled WGS sequence"/>
</dbReference>
<evidence type="ECO:0000313" key="3">
    <source>
        <dbReference type="Proteomes" id="UP000800092"/>
    </source>
</evidence>
<feature type="compositionally biased region" description="Basic residues" evidence="1">
    <location>
        <begin position="1"/>
        <end position="11"/>
    </location>
</feature>
<feature type="compositionally biased region" description="Gly residues" evidence="1">
    <location>
        <begin position="129"/>
        <end position="141"/>
    </location>
</feature>
<dbReference type="EMBL" id="ML991898">
    <property type="protein sequence ID" value="KAF2228697.1"/>
    <property type="molecule type" value="Genomic_DNA"/>
</dbReference>
<sequence length="223" mass="23985">MPFRERLKKTFSRSSSQGETSSLHKPPTKNNNDPSIYQPGEKMPRPKYRAPVDKKHADHLAAFNFAAAWRRTSAASQYSPFGTRAPSRNVSRRASREPGAGGSRRGSSSSAGRRSGSWSLRRRSAKSGSGSGSGAGLGGMEDGVERLQQLQPPPEVVREVVGEDGTPVAPGATPKAHEGKASPPPEKHTTNATATDQPFTSEELMLAYQKSVASKRSNTRRSD</sequence>
<evidence type="ECO:0000256" key="1">
    <source>
        <dbReference type="SAM" id="MobiDB-lite"/>
    </source>
</evidence>
<feature type="region of interest" description="Disordered" evidence="1">
    <location>
        <begin position="1"/>
        <end position="55"/>
    </location>
</feature>
<feature type="compositionally biased region" description="Basic and acidic residues" evidence="1">
    <location>
        <begin position="175"/>
        <end position="189"/>
    </location>
</feature>
<proteinExistence type="predicted"/>
<protein>
    <submittedName>
        <fullName evidence="2">Uncharacterized protein</fullName>
    </submittedName>
</protein>
<organism evidence="2 3">
    <name type="scientific">Viridothelium virens</name>
    <name type="common">Speckled blister lichen</name>
    <name type="synonym">Trypethelium virens</name>
    <dbReference type="NCBI Taxonomy" id="1048519"/>
    <lineage>
        <taxon>Eukaryota</taxon>
        <taxon>Fungi</taxon>
        <taxon>Dikarya</taxon>
        <taxon>Ascomycota</taxon>
        <taxon>Pezizomycotina</taxon>
        <taxon>Dothideomycetes</taxon>
        <taxon>Dothideomycetes incertae sedis</taxon>
        <taxon>Trypetheliales</taxon>
        <taxon>Trypetheliaceae</taxon>
        <taxon>Viridothelium</taxon>
    </lineage>
</organism>
<dbReference type="AlphaFoldDB" id="A0A6A6GSP3"/>
<feature type="compositionally biased region" description="Low complexity" evidence="1">
    <location>
        <begin position="105"/>
        <end position="119"/>
    </location>
</feature>
<keyword evidence="3" id="KW-1185">Reference proteome</keyword>
<gene>
    <name evidence="2" type="ORF">EV356DRAFT_476682</name>
</gene>
<feature type="compositionally biased region" description="Polar residues" evidence="1">
    <location>
        <begin position="12"/>
        <end position="35"/>
    </location>
</feature>
<evidence type="ECO:0000313" key="2">
    <source>
        <dbReference type="EMBL" id="KAF2228697.1"/>
    </source>
</evidence>
<name>A0A6A6GSP3_VIRVR</name>